<evidence type="ECO:0000313" key="8">
    <source>
        <dbReference type="Ensembl" id="ENSAMXP00005055140.1"/>
    </source>
</evidence>
<evidence type="ECO:0000256" key="3">
    <source>
        <dbReference type="ARBA" id="ARBA00022327"/>
    </source>
</evidence>
<dbReference type="Ensembl" id="ENSAMXT00005059613.1">
    <property type="protein sequence ID" value="ENSAMXP00005055140.1"/>
    <property type="gene ID" value="ENSAMXG00005024618.1"/>
</dbReference>
<reference evidence="7 10" key="1">
    <citation type="submission" date="2021-07" db="EMBL/GenBank/DDBJ databases">
        <authorList>
            <person name="Imarazene B."/>
            <person name="Zahm M."/>
            <person name="Klopp C."/>
            <person name="Cabau C."/>
            <person name="Beille S."/>
            <person name="Jouanno E."/>
            <person name="Castinel A."/>
            <person name="Lluch J."/>
            <person name="Gil L."/>
            <person name="Kuchtly C."/>
            <person name="Lopez Roques C."/>
            <person name="Donnadieu C."/>
            <person name="Parrinello H."/>
            <person name="Journot L."/>
            <person name="Du K."/>
            <person name="Schartl M."/>
            <person name="Retaux S."/>
            <person name="Guiguen Y."/>
        </authorList>
    </citation>
    <scope>NUCLEOTIDE SEQUENCE [LARGE SCALE GENOMIC DNA]</scope>
    <source>
        <strain evidence="7">Pach_M1</strain>
        <tissue evidence="7">Testis</tissue>
    </source>
</reference>
<dbReference type="Proteomes" id="UP000694621">
    <property type="component" value="Unplaced"/>
</dbReference>
<dbReference type="Proteomes" id="UP000752171">
    <property type="component" value="Unassembled WGS sequence"/>
</dbReference>
<proteinExistence type="inferred from homology"/>
<protein>
    <recommendedName>
        <fullName evidence="3">Coiled-coil domain-containing protein 172</fullName>
    </recommendedName>
</protein>
<name>A0A8B9LRW6_ASTMX</name>
<dbReference type="OrthoDB" id="10055570at2759"/>
<evidence type="ECO:0000313" key="9">
    <source>
        <dbReference type="Proteomes" id="UP000694621"/>
    </source>
</evidence>
<evidence type="ECO:0000256" key="6">
    <source>
        <dbReference type="SAM" id="Coils"/>
    </source>
</evidence>
<reference evidence="8" key="2">
    <citation type="submission" date="2025-05" db="UniProtKB">
        <authorList>
            <consortium name="Ensembl"/>
        </authorList>
    </citation>
    <scope>IDENTIFICATION</scope>
</reference>
<dbReference type="RefSeq" id="XP_007260273.3">
    <property type="nucleotide sequence ID" value="XM_007260211.3"/>
</dbReference>
<organism evidence="8 9">
    <name type="scientific">Astyanax mexicanus</name>
    <name type="common">Blind cave fish</name>
    <name type="synonym">Astyanax fasciatus mexicanus</name>
    <dbReference type="NCBI Taxonomy" id="7994"/>
    <lineage>
        <taxon>Eukaryota</taxon>
        <taxon>Metazoa</taxon>
        <taxon>Chordata</taxon>
        <taxon>Craniata</taxon>
        <taxon>Vertebrata</taxon>
        <taxon>Euteleostomi</taxon>
        <taxon>Actinopterygii</taxon>
        <taxon>Neopterygii</taxon>
        <taxon>Teleostei</taxon>
        <taxon>Ostariophysi</taxon>
        <taxon>Characiformes</taxon>
        <taxon>Characoidei</taxon>
        <taxon>Acestrorhamphidae</taxon>
        <taxon>Acestrorhamphinae</taxon>
        <taxon>Astyanax</taxon>
    </lineage>
</organism>
<dbReference type="PANTHER" id="PTHR22419:SF2">
    <property type="entry name" value="COILED-COIL DOMAIN-CONTAINING PROTEIN 172"/>
    <property type="match status" value="1"/>
</dbReference>
<evidence type="ECO:0000256" key="2">
    <source>
        <dbReference type="ARBA" id="ARBA00008975"/>
    </source>
</evidence>
<gene>
    <name evidence="8" type="primary">ccdc172</name>
    <name evidence="7" type="synonym">CCDC172</name>
    <name evidence="7" type="ORF">AMEX_G9326</name>
</gene>
<keyword evidence="5 6" id="KW-0175">Coiled coil</keyword>
<dbReference type="InterPro" id="IPR029618">
    <property type="entry name" value="CCDC172"/>
</dbReference>
<dbReference type="KEGG" id="amex:103043991"/>
<dbReference type="EMBL" id="JAICCE010000007">
    <property type="protein sequence ID" value="KAG9274875.1"/>
    <property type="molecule type" value="Genomic_DNA"/>
</dbReference>
<evidence type="ECO:0000313" key="7">
    <source>
        <dbReference type="EMBL" id="KAG9274875.1"/>
    </source>
</evidence>
<evidence type="ECO:0000256" key="1">
    <source>
        <dbReference type="ARBA" id="ARBA00004496"/>
    </source>
</evidence>
<dbReference type="CTD" id="374355"/>
<comment type="subcellular location">
    <subcellularLocation>
        <location evidence="1">Cytoplasm</location>
    </subcellularLocation>
</comment>
<evidence type="ECO:0000313" key="10">
    <source>
        <dbReference type="Proteomes" id="UP000752171"/>
    </source>
</evidence>
<dbReference type="PANTHER" id="PTHR22419">
    <property type="entry name" value="COILED-COIL DOMAIN-CONTAINING PROTEIN 172"/>
    <property type="match status" value="1"/>
</dbReference>
<dbReference type="RefSeq" id="XP_022540882.2">
    <property type="nucleotide sequence ID" value="XM_022685161.2"/>
</dbReference>
<dbReference type="GO" id="GO:0005737">
    <property type="term" value="C:cytoplasm"/>
    <property type="evidence" value="ECO:0007669"/>
    <property type="project" value="UniProtKB-SubCell"/>
</dbReference>
<keyword evidence="4" id="KW-0963">Cytoplasm</keyword>
<evidence type="ECO:0000256" key="4">
    <source>
        <dbReference type="ARBA" id="ARBA00022490"/>
    </source>
</evidence>
<dbReference type="GeneID" id="103043991"/>
<accession>A0A8B9LRW6</accession>
<dbReference type="AlphaFoldDB" id="A0A8B9LRW6"/>
<sequence length="253" mass="29738">MSLDSLFQQILLTEQQVSDNTRQLHEVKAAIIKTEEKIKSFTEKLEHAHIELNEKAQLQSEVTLQLYLIKKQQEQMEKKREELQKQQNDLKQELDRLNRESEEEKEKFMKEIVTFNSDFNLLSKRDIVFQNQTRSEIQSLQLEADALNKEMERMWQESSWLRSEQGVLEMKLQELQSQLTELERELEEAAALTESLKAEKLTASQKPLTDSTCLRLKKELEAHKEGELELLREALSTEIQFLRSEISEKGSVC</sequence>
<feature type="coiled-coil region" evidence="6">
    <location>
        <begin position="24"/>
        <end position="202"/>
    </location>
</feature>
<comment type="similarity">
    <text evidence="2">Belongs to the CCDC172 family.</text>
</comment>
<evidence type="ECO:0000256" key="5">
    <source>
        <dbReference type="ARBA" id="ARBA00023054"/>
    </source>
</evidence>